<evidence type="ECO:0000256" key="5">
    <source>
        <dbReference type="ARBA" id="ARBA00022679"/>
    </source>
</evidence>
<keyword evidence="6" id="KW-0547">Nucleotide-binding</keyword>
<dbReference type="InterPro" id="IPR011009">
    <property type="entry name" value="Kinase-like_dom_sf"/>
</dbReference>
<comment type="similarity">
    <text evidence="2">In the C-terminal section; belongs to the protein kinase superfamily. Ser/Thr protein kinase family.</text>
</comment>
<evidence type="ECO:0000256" key="7">
    <source>
        <dbReference type="ARBA" id="ARBA00022777"/>
    </source>
</evidence>
<dbReference type="EC" id="2.7.11.1" evidence="3"/>
<keyword evidence="7 12" id="KW-0418">Kinase</keyword>
<dbReference type="Proteomes" id="UP000436088">
    <property type="component" value="Unassembled WGS sequence"/>
</dbReference>
<evidence type="ECO:0000256" key="2">
    <source>
        <dbReference type="ARBA" id="ARBA00010217"/>
    </source>
</evidence>
<organism evidence="12 13">
    <name type="scientific">Hibiscus syriacus</name>
    <name type="common">Rose of Sharon</name>
    <dbReference type="NCBI Taxonomy" id="106335"/>
    <lineage>
        <taxon>Eukaryota</taxon>
        <taxon>Viridiplantae</taxon>
        <taxon>Streptophyta</taxon>
        <taxon>Embryophyta</taxon>
        <taxon>Tracheophyta</taxon>
        <taxon>Spermatophyta</taxon>
        <taxon>Magnoliopsida</taxon>
        <taxon>eudicotyledons</taxon>
        <taxon>Gunneridae</taxon>
        <taxon>Pentapetalae</taxon>
        <taxon>rosids</taxon>
        <taxon>malvids</taxon>
        <taxon>Malvales</taxon>
        <taxon>Malvaceae</taxon>
        <taxon>Malvoideae</taxon>
        <taxon>Hibiscus</taxon>
    </lineage>
</organism>
<dbReference type="FunFam" id="1.10.510.10:FF:000108">
    <property type="entry name" value="L-type lectin-domain containing receptor kinase S.4"/>
    <property type="match status" value="1"/>
</dbReference>
<comment type="catalytic activity">
    <reaction evidence="10">
        <text>L-seryl-[protein] + ATP = O-phospho-L-seryl-[protein] + ADP + H(+)</text>
        <dbReference type="Rhea" id="RHEA:17989"/>
        <dbReference type="Rhea" id="RHEA-COMP:9863"/>
        <dbReference type="Rhea" id="RHEA-COMP:11604"/>
        <dbReference type="ChEBI" id="CHEBI:15378"/>
        <dbReference type="ChEBI" id="CHEBI:29999"/>
        <dbReference type="ChEBI" id="CHEBI:30616"/>
        <dbReference type="ChEBI" id="CHEBI:83421"/>
        <dbReference type="ChEBI" id="CHEBI:456216"/>
        <dbReference type="EC" id="2.7.11.1"/>
    </reaction>
</comment>
<dbReference type="Pfam" id="PF00069">
    <property type="entry name" value="Pkinase"/>
    <property type="match status" value="1"/>
</dbReference>
<keyword evidence="5" id="KW-0808">Transferase</keyword>
<evidence type="ECO:0000256" key="1">
    <source>
        <dbReference type="ARBA" id="ARBA00008536"/>
    </source>
</evidence>
<dbReference type="GO" id="GO:0030246">
    <property type="term" value="F:carbohydrate binding"/>
    <property type="evidence" value="ECO:0007669"/>
    <property type="project" value="UniProtKB-KW"/>
</dbReference>
<keyword evidence="8" id="KW-0067">ATP-binding</keyword>
<evidence type="ECO:0000313" key="13">
    <source>
        <dbReference type="Proteomes" id="UP000436088"/>
    </source>
</evidence>
<dbReference type="GO" id="GO:0004674">
    <property type="term" value="F:protein serine/threonine kinase activity"/>
    <property type="evidence" value="ECO:0007669"/>
    <property type="project" value="UniProtKB-KW"/>
</dbReference>
<keyword evidence="4" id="KW-0723">Serine/threonine-protein kinase</keyword>
<dbReference type="InterPro" id="IPR000719">
    <property type="entry name" value="Prot_kinase_dom"/>
</dbReference>
<dbReference type="PROSITE" id="PS00108">
    <property type="entry name" value="PROTEIN_KINASE_ST"/>
    <property type="match status" value="1"/>
</dbReference>
<protein>
    <recommendedName>
        <fullName evidence="3">non-specific serine/threonine protein kinase</fullName>
        <ecNumber evidence="3">2.7.11.1</ecNumber>
    </recommendedName>
</protein>
<proteinExistence type="inferred from homology"/>
<dbReference type="InterPro" id="IPR008271">
    <property type="entry name" value="Ser/Thr_kinase_AS"/>
</dbReference>
<dbReference type="PANTHER" id="PTHR27007">
    <property type="match status" value="1"/>
</dbReference>
<keyword evidence="13" id="KW-1185">Reference proteome</keyword>
<dbReference type="EMBL" id="VEPZ02000779">
    <property type="protein sequence ID" value="KAE8719930.1"/>
    <property type="molecule type" value="Genomic_DNA"/>
</dbReference>
<gene>
    <name evidence="12" type="ORF">F3Y22_tig00109924pilonHSYRG00085</name>
</gene>
<dbReference type="InterPro" id="IPR050528">
    <property type="entry name" value="L-type_Lectin-RKs"/>
</dbReference>
<accession>A0A6A3BSN7</accession>
<feature type="domain" description="Protein kinase" evidence="11">
    <location>
        <begin position="1"/>
        <end position="179"/>
    </location>
</feature>
<comment type="caution">
    <text evidence="12">The sequence shown here is derived from an EMBL/GenBank/DDBJ whole genome shotgun (WGS) entry which is preliminary data.</text>
</comment>
<name>A0A6A3BSN7_HIBSY</name>
<evidence type="ECO:0000256" key="4">
    <source>
        <dbReference type="ARBA" id="ARBA00022527"/>
    </source>
</evidence>
<dbReference type="GO" id="GO:0005524">
    <property type="term" value="F:ATP binding"/>
    <property type="evidence" value="ECO:0007669"/>
    <property type="project" value="UniProtKB-KW"/>
</dbReference>
<dbReference type="SUPFAM" id="SSF56112">
    <property type="entry name" value="Protein kinase-like (PK-like)"/>
    <property type="match status" value="1"/>
</dbReference>
<evidence type="ECO:0000256" key="3">
    <source>
        <dbReference type="ARBA" id="ARBA00012513"/>
    </source>
</evidence>
<comment type="catalytic activity">
    <reaction evidence="9">
        <text>L-threonyl-[protein] + ATP = O-phospho-L-threonyl-[protein] + ADP + H(+)</text>
        <dbReference type="Rhea" id="RHEA:46608"/>
        <dbReference type="Rhea" id="RHEA-COMP:11060"/>
        <dbReference type="Rhea" id="RHEA-COMP:11605"/>
        <dbReference type="ChEBI" id="CHEBI:15378"/>
        <dbReference type="ChEBI" id="CHEBI:30013"/>
        <dbReference type="ChEBI" id="CHEBI:30616"/>
        <dbReference type="ChEBI" id="CHEBI:61977"/>
        <dbReference type="ChEBI" id="CHEBI:456216"/>
        <dbReference type="EC" id="2.7.11.1"/>
    </reaction>
</comment>
<evidence type="ECO:0000256" key="10">
    <source>
        <dbReference type="ARBA" id="ARBA00048679"/>
    </source>
</evidence>
<evidence type="ECO:0000259" key="11">
    <source>
        <dbReference type="PROSITE" id="PS50011"/>
    </source>
</evidence>
<keyword evidence="12" id="KW-0675">Receptor</keyword>
<evidence type="ECO:0000256" key="8">
    <source>
        <dbReference type="ARBA" id="ARBA00022840"/>
    </source>
</evidence>
<dbReference type="AlphaFoldDB" id="A0A6A3BSN7"/>
<evidence type="ECO:0000313" key="12">
    <source>
        <dbReference type="EMBL" id="KAE8719930.1"/>
    </source>
</evidence>
<comment type="similarity">
    <text evidence="1">In the N-terminal section; belongs to the leguminous lectin family.</text>
</comment>
<dbReference type="SMART" id="SM00220">
    <property type="entry name" value="S_TKc"/>
    <property type="match status" value="1"/>
</dbReference>
<dbReference type="PROSITE" id="PS50011">
    <property type="entry name" value="PROTEIN_KINASE_DOM"/>
    <property type="match status" value="1"/>
</dbReference>
<reference evidence="12" key="1">
    <citation type="submission" date="2019-09" db="EMBL/GenBank/DDBJ databases">
        <title>Draft genome information of white flower Hibiscus syriacus.</title>
        <authorList>
            <person name="Kim Y.-M."/>
        </authorList>
    </citation>
    <scope>NUCLEOTIDE SEQUENCE [LARGE SCALE GENOMIC DNA]</scope>
    <source>
        <strain evidence="12">YM2019G1</strain>
    </source>
</reference>
<evidence type="ECO:0000256" key="6">
    <source>
        <dbReference type="ARBA" id="ARBA00022741"/>
    </source>
</evidence>
<dbReference type="Gene3D" id="1.10.510.10">
    <property type="entry name" value="Transferase(Phosphotransferase) domain 1"/>
    <property type="match status" value="1"/>
</dbReference>
<sequence length="242" mass="27243">MLSCDNRISILKDVASAILYLHEGWEAKVLHRDIKASNILLDKYMNGRLGDFGVARMHGHGQVASTTRVVGTVGYLAPEVFRGRRASTQTDVFSFGILVLEVMCGRRPIEEGKPALVEWVWELMMQNEIHAALDARLRTSGGLDEEETEKILHLGLLCSYPDPDSRPSMRQVVKVLEWKSQPEAYEPGTEDMAARLLQKVKSRDMWVNYSQSFGYAPHPMFDGIQQSSSMSVTWTNSIVEGR</sequence>
<evidence type="ECO:0000256" key="9">
    <source>
        <dbReference type="ARBA" id="ARBA00047899"/>
    </source>
</evidence>